<dbReference type="PANTHER" id="PTHR21240">
    <property type="entry name" value="2-AMINO-3-CARBOXYLMUCONATE-6-SEMIALDEHYDE DECARBOXYLASE"/>
    <property type="match status" value="1"/>
</dbReference>
<dbReference type="PANTHER" id="PTHR21240:SF28">
    <property type="entry name" value="ISO-OROTATE DECARBOXYLASE (EUROFUNG)"/>
    <property type="match status" value="1"/>
</dbReference>
<dbReference type="GO" id="GO:0016831">
    <property type="term" value="F:carboxy-lyase activity"/>
    <property type="evidence" value="ECO:0007669"/>
    <property type="project" value="InterPro"/>
</dbReference>
<dbReference type="EMBL" id="FMZE01000001">
    <property type="protein sequence ID" value="SDC16813.1"/>
    <property type="molecule type" value="Genomic_DNA"/>
</dbReference>
<dbReference type="Proteomes" id="UP000199494">
    <property type="component" value="Unassembled WGS sequence"/>
</dbReference>
<evidence type="ECO:0000256" key="2">
    <source>
        <dbReference type="SAM" id="MobiDB-lite"/>
    </source>
</evidence>
<dbReference type="SUPFAM" id="SSF51556">
    <property type="entry name" value="Metallo-dependent hydrolases"/>
    <property type="match status" value="1"/>
</dbReference>
<dbReference type="Gene3D" id="3.20.20.140">
    <property type="entry name" value="Metal-dependent hydrolases"/>
    <property type="match status" value="1"/>
</dbReference>
<dbReference type="AlphaFoldDB" id="A0A222VP73"/>
<gene>
    <name evidence="3" type="ORF">SAMN05421630_101673</name>
</gene>
<dbReference type="GO" id="GO:0016787">
    <property type="term" value="F:hydrolase activity"/>
    <property type="evidence" value="ECO:0007669"/>
    <property type="project" value="InterPro"/>
</dbReference>
<reference evidence="3 4" key="1">
    <citation type="submission" date="2016-10" db="EMBL/GenBank/DDBJ databases">
        <authorList>
            <person name="de Groot N.N."/>
        </authorList>
    </citation>
    <scope>NUCLEOTIDE SEQUENCE [LARGE SCALE GENOMIC DNA]</scope>
    <source>
        <strain evidence="3 4">CGMCC 4.5506</strain>
    </source>
</reference>
<sequence>MLDVHTHFVPRNLPPPDDDAVRQGWPVLRERAEAVDVVQRGAVIRTLTAGAWDAGARVADMDRLGVARQVVMPAPFTFLYDADERIATRYAAAQNDVLAGLVGAAPRRLLGLGALPLGHPTAALAEIRRIAAEPGLLGVVIGTHAGRHQLHDAALDPVFGALERHDLAVFVHPWQPLAAGRTAHHGLAFGLGRPVETELAVGSLVFGGVLDRHPGLRVCLAHGGAGIPSLRGRLRNGWLRRAVADRVPATDPMEALRALWADGLTYDGMALALAEDTFGAEKMVLGTDYPFAAQESEPGASFADAAARSLLADGTRWPHRTHRNALAFLGQSPEHTPEPAHDTLEASQ</sequence>
<dbReference type="GO" id="GO:0005737">
    <property type="term" value="C:cytoplasm"/>
    <property type="evidence" value="ECO:0007669"/>
    <property type="project" value="TreeGrafter"/>
</dbReference>
<dbReference type="InterPro" id="IPR032466">
    <property type="entry name" value="Metal_Hydrolase"/>
</dbReference>
<dbReference type="OrthoDB" id="8673173at2"/>
<dbReference type="InterPro" id="IPR006680">
    <property type="entry name" value="Amidohydro-rel"/>
</dbReference>
<protein>
    <submittedName>
        <fullName evidence="3">Aminocarboxymuconate-semialdehyde decarboxylase</fullName>
    </submittedName>
</protein>
<name>A0A222VP73_9PSEU</name>
<accession>A0A222VP73</accession>
<evidence type="ECO:0000313" key="3">
    <source>
        <dbReference type="EMBL" id="SDC16813.1"/>
    </source>
</evidence>
<dbReference type="KEGG" id="pmad:BAY61_11515"/>
<evidence type="ECO:0000256" key="1">
    <source>
        <dbReference type="ARBA" id="ARBA00023239"/>
    </source>
</evidence>
<feature type="region of interest" description="Disordered" evidence="2">
    <location>
        <begin position="329"/>
        <end position="348"/>
    </location>
</feature>
<dbReference type="RefSeq" id="WP_091796963.1">
    <property type="nucleotide sequence ID" value="NZ_CP016353.1"/>
</dbReference>
<dbReference type="GO" id="GO:0019748">
    <property type="term" value="P:secondary metabolic process"/>
    <property type="evidence" value="ECO:0007669"/>
    <property type="project" value="TreeGrafter"/>
</dbReference>
<keyword evidence="1" id="KW-0456">Lyase</keyword>
<evidence type="ECO:0000313" key="4">
    <source>
        <dbReference type="Proteomes" id="UP000199494"/>
    </source>
</evidence>
<dbReference type="STRING" id="530584.SAMN05421630_101673"/>
<feature type="compositionally biased region" description="Basic and acidic residues" evidence="2">
    <location>
        <begin position="335"/>
        <end position="348"/>
    </location>
</feature>
<dbReference type="Pfam" id="PF04909">
    <property type="entry name" value="Amidohydro_2"/>
    <property type="match status" value="1"/>
</dbReference>
<dbReference type="InterPro" id="IPR032465">
    <property type="entry name" value="ACMSD"/>
</dbReference>
<keyword evidence="4" id="KW-1185">Reference proteome</keyword>
<proteinExistence type="predicted"/>
<organism evidence="3 4">
    <name type="scientific">Prauserella marina</name>
    <dbReference type="NCBI Taxonomy" id="530584"/>
    <lineage>
        <taxon>Bacteria</taxon>
        <taxon>Bacillati</taxon>
        <taxon>Actinomycetota</taxon>
        <taxon>Actinomycetes</taxon>
        <taxon>Pseudonocardiales</taxon>
        <taxon>Pseudonocardiaceae</taxon>
        <taxon>Prauserella</taxon>
    </lineage>
</organism>